<dbReference type="EMBL" id="FWWY01000001">
    <property type="protein sequence ID" value="SMC06909.1"/>
    <property type="molecule type" value="Genomic_DNA"/>
</dbReference>
<dbReference type="AlphaFoldDB" id="A0A1W1WL51"/>
<dbReference type="Proteomes" id="UP000192660">
    <property type="component" value="Unassembled WGS sequence"/>
</dbReference>
<sequence length="88" mass="9643">MTVGATGKLTGKYLGNQKVAWTFEGSAGSHTVEITLNPRPWSNEWCWITAADQILMQAIQQNFPNDISNIPTSINESQFPNAVTITCS</sequence>
<gene>
    <name evidence="1" type="ORF">SAMN00768000_3097</name>
</gene>
<evidence type="ECO:0000313" key="1">
    <source>
        <dbReference type="EMBL" id="SMC06909.1"/>
    </source>
</evidence>
<evidence type="ECO:0000313" key="2">
    <source>
        <dbReference type="Proteomes" id="UP000192660"/>
    </source>
</evidence>
<accession>A0A1W1WL51</accession>
<organism evidence="1 2">
    <name type="scientific">Sulfobacillus thermosulfidooxidans (strain DSM 9293 / VKM B-1269 / AT-1)</name>
    <dbReference type="NCBI Taxonomy" id="929705"/>
    <lineage>
        <taxon>Bacteria</taxon>
        <taxon>Bacillati</taxon>
        <taxon>Bacillota</taxon>
        <taxon>Clostridia</taxon>
        <taxon>Eubacteriales</taxon>
        <taxon>Clostridiales Family XVII. Incertae Sedis</taxon>
        <taxon>Sulfobacillus</taxon>
    </lineage>
</organism>
<name>A0A1W1WL51_SULTA</name>
<keyword evidence="2" id="KW-1185">Reference proteome</keyword>
<protein>
    <submittedName>
        <fullName evidence="1">Uncharacterized protein</fullName>
    </submittedName>
</protein>
<proteinExistence type="predicted"/>
<reference evidence="2" key="1">
    <citation type="submission" date="2017-04" db="EMBL/GenBank/DDBJ databases">
        <authorList>
            <person name="Varghese N."/>
            <person name="Submissions S."/>
        </authorList>
    </citation>
    <scope>NUCLEOTIDE SEQUENCE [LARGE SCALE GENOMIC DNA]</scope>
    <source>
        <strain evidence="2">DSM 9293</strain>
    </source>
</reference>
<dbReference type="RefSeq" id="WP_020373530.1">
    <property type="nucleotide sequence ID" value="NZ_FWWY01000001.1"/>
</dbReference>